<sequence>MTDLDQRIASVLRERAEGEIDSHRLLSASRARGRRRQLRRRFATGTALALVGVLGFVGVTGPDLTGLPGRLPWTAATPTVAPPVPPRVDGVPGAAQRPELVGTDPRVLHLGVDRSRARYLRWAVHSSNRVESVQFSVGGGRPVLVEVSGSAEAIDEFLLDGVPLQEAVIPLTFDGAVQEFGGTARGLVTAWQPAPGLYARASTLGGDRSALAQAMDAVRWDEARRCATPLRLSTLPAGATLSACSVEATAFPAGLRVEFTLHREPSATMWVRLLYGAQIAGGTTESNRVVGGRPAYLYPDGTKLELLGIPKAHLTADFGAPLPGTERPEGDPGFSEADATGVLAGAQLAKDLTDPDTWE</sequence>
<organism evidence="3 4">
    <name type="scientific">Micromonospora echinaurantiaca</name>
    <dbReference type="NCBI Taxonomy" id="47857"/>
    <lineage>
        <taxon>Bacteria</taxon>
        <taxon>Bacillati</taxon>
        <taxon>Actinomycetota</taxon>
        <taxon>Actinomycetes</taxon>
        <taxon>Micromonosporales</taxon>
        <taxon>Micromonosporaceae</taxon>
        <taxon>Micromonospora</taxon>
    </lineage>
</organism>
<feature type="region of interest" description="Disordered" evidence="1">
    <location>
        <begin position="318"/>
        <end position="340"/>
    </location>
</feature>
<proteinExistence type="predicted"/>
<gene>
    <name evidence="3" type="ORF">GA0070609_0417</name>
</gene>
<keyword evidence="2" id="KW-0472">Membrane</keyword>
<evidence type="ECO:0000313" key="3">
    <source>
        <dbReference type="EMBL" id="SCG37425.1"/>
    </source>
</evidence>
<evidence type="ECO:0000256" key="1">
    <source>
        <dbReference type="SAM" id="MobiDB-lite"/>
    </source>
</evidence>
<keyword evidence="4" id="KW-1185">Reference proteome</keyword>
<name>A0A1C5GUH8_9ACTN</name>
<feature type="transmembrane region" description="Helical" evidence="2">
    <location>
        <begin position="42"/>
        <end position="61"/>
    </location>
</feature>
<evidence type="ECO:0000313" key="4">
    <source>
        <dbReference type="Proteomes" id="UP000198217"/>
    </source>
</evidence>
<dbReference type="EMBL" id="LT607750">
    <property type="protein sequence ID" value="SCG37425.1"/>
    <property type="molecule type" value="Genomic_DNA"/>
</dbReference>
<dbReference type="Proteomes" id="UP000198217">
    <property type="component" value="Chromosome I"/>
</dbReference>
<dbReference type="AlphaFoldDB" id="A0A1C5GUH8"/>
<reference evidence="3 4" key="1">
    <citation type="submission" date="2016-06" db="EMBL/GenBank/DDBJ databases">
        <authorList>
            <person name="Kjaerup R.B."/>
            <person name="Dalgaard T.S."/>
            <person name="Juul-Madsen H.R."/>
        </authorList>
    </citation>
    <scope>NUCLEOTIDE SEQUENCE [LARGE SCALE GENOMIC DNA]</scope>
    <source>
        <strain evidence="3 4">DSM 43904</strain>
    </source>
</reference>
<dbReference type="RefSeq" id="WP_088992222.1">
    <property type="nucleotide sequence ID" value="NZ_LT607750.1"/>
</dbReference>
<accession>A0A1C5GUH8</accession>
<protein>
    <submittedName>
        <fullName evidence="3">Uncharacterized protein</fullName>
    </submittedName>
</protein>
<keyword evidence="2" id="KW-1133">Transmembrane helix</keyword>
<evidence type="ECO:0000256" key="2">
    <source>
        <dbReference type="SAM" id="Phobius"/>
    </source>
</evidence>
<keyword evidence="2" id="KW-0812">Transmembrane</keyword>